<dbReference type="HOGENOM" id="CLU_1886456_0_0_1"/>
<protein>
    <submittedName>
        <fullName evidence="1">Uncharacterized protein</fullName>
    </submittedName>
</protein>
<accession>B6HU09</accession>
<dbReference type="EMBL" id="AM920437">
    <property type="protein sequence ID" value="CAP98224.1"/>
    <property type="molecule type" value="Genomic_DNA"/>
</dbReference>
<dbReference type="AlphaFoldDB" id="B6HU09"/>
<evidence type="ECO:0000313" key="1">
    <source>
        <dbReference type="EMBL" id="CAP98224.1"/>
    </source>
</evidence>
<keyword evidence="2" id="KW-1185">Reference proteome</keyword>
<evidence type="ECO:0000313" key="2">
    <source>
        <dbReference type="Proteomes" id="UP000000724"/>
    </source>
</evidence>
<sequence>MPTVRLYFVQLVIQPQRGLDLRRLRRMPIRARGTRTSSRIQPQDNEWRIREVQRGLKHWHADRGTVRMIAPKQGVGENGLREELRHTATFVRDDRGSAYSVLWYSAYSGVNIMSLASRKKQARIARLVGKGSERW</sequence>
<dbReference type="Proteomes" id="UP000000724">
    <property type="component" value="Contig Pc00c22"/>
</dbReference>
<reference evidence="1 2" key="1">
    <citation type="journal article" date="2008" name="Nat. Biotechnol.">
        <title>Genome sequencing and analysis of the filamentous fungus Penicillium chrysogenum.</title>
        <authorList>
            <person name="van den Berg M.A."/>
            <person name="Albang R."/>
            <person name="Albermann K."/>
            <person name="Badger J.H."/>
            <person name="Daran J.-M."/>
            <person name="Driessen A.J.M."/>
            <person name="Garcia-Estrada C."/>
            <person name="Fedorova N.D."/>
            <person name="Harris D.M."/>
            <person name="Heijne W.H.M."/>
            <person name="Joardar V.S."/>
            <person name="Kiel J.A.K.W."/>
            <person name="Kovalchuk A."/>
            <person name="Martin J.F."/>
            <person name="Nierman W.C."/>
            <person name="Nijland J.G."/>
            <person name="Pronk J.T."/>
            <person name="Roubos J.A."/>
            <person name="van der Klei I.J."/>
            <person name="van Peij N.N.M.E."/>
            <person name="Veenhuis M."/>
            <person name="von Doehren H."/>
            <person name="Wagner C."/>
            <person name="Wortman J.R."/>
            <person name="Bovenberg R.A.L."/>
        </authorList>
    </citation>
    <scope>NUCLEOTIDE SEQUENCE [LARGE SCALE GENOMIC DNA]</scope>
    <source>
        <strain evidence="2">ATCC 28089 / DSM 1075 / NRRL 1951 / Wisconsin 54-1255</strain>
    </source>
</reference>
<dbReference type="VEuPathDB" id="FungiDB:PCH_Pc22g09360"/>
<name>B6HU09_PENRW</name>
<organism evidence="1 2">
    <name type="scientific">Penicillium rubens (strain ATCC 28089 / DSM 1075 / NRRL 1951 / Wisconsin 54-1255)</name>
    <name type="common">Penicillium chrysogenum</name>
    <dbReference type="NCBI Taxonomy" id="500485"/>
    <lineage>
        <taxon>Eukaryota</taxon>
        <taxon>Fungi</taxon>
        <taxon>Dikarya</taxon>
        <taxon>Ascomycota</taxon>
        <taxon>Pezizomycotina</taxon>
        <taxon>Eurotiomycetes</taxon>
        <taxon>Eurotiomycetidae</taxon>
        <taxon>Eurotiales</taxon>
        <taxon>Aspergillaceae</taxon>
        <taxon>Penicillium</taxon>
        <taxon>Penicillium chrysogenum species complex</taxon>
    </lineage>
</organism>
<gene>
    <name evidence="1" type="ORF">Pc22g09360</name>
    <name evidence="1" type="ORF">PCH_Pc22g09360</name>
</gene>
<proteinExistence type="predicted"/>